<dbReference type="EMBL" id="QEAQ01000011">
    <property type="protein sequence ID" value="TPX60959.1"/>
    <property type="molecule type" value="Genomic_DNA"/>
</dbReference>
<evidence type="ECO:0000313" key="6">
    <source>
        <dbReference type="EMBL" id="TPX60959.1"/>
    </source>
</evidence>
<feature type="domain" description="Alanine racemase N-terminal" evidence="5">
    <location>
        <begin position="11"/>
        <end position="229"/>
    </location>
</feature>
<comment type="similarity">
    <text evidence="2 4">Belongs to the pyridoxal phosphate-binding protein YggS/PROSC family.</text>
</comment>
<dbReference type="InterPro" id="IPR011078">
    <property type="entry name" value="PyrdxlP_homeostasis"/>
</dbReference>
<dbReference type="FunFam" id="3.20.20.10:FF:000007">
    <property type="entry name" value="Pyridoxal phosphate homeostasis protein"/>
    <property type="match status" value="1"/>
</dbReference>
<protein>
    <recommendedName>
        <fullName evidence="2">Pyridoxal phosphate homeostasis protein</fullName>
        <shortName evidence="2">PLP homeostasis protein</shortName>
    </recommendedName>
</protein>
<evidence type="ECO:0000256" key="1">
    <source>
        <dbReference type="ARBA" id="ARBA00022898"/>
    </source>
</evidence>
<organism evidence="6 7">
    <name type="scientific">Powellomyces hirtus</name>
    <dbReference type="NCBI Taxonomy" id="109895"/>
    <lineage>
        <taxon>Eukaryota</taxon>
        <taxon>Fungi</taxon>
        <taxon>Fungi incertae sedis</taxon>
        <taxon>Chytridiomycota</taxon>
        <taxon>Chytridiomycota incertae sedis</taxon>
        <taxon>Chytridiomycetes</taxon>
        <taxon>Spizellomycetales</taxon>
        <taxon>Powellomycetaceae</taxon>
        <taxon>Powellomyces</taxon>
    </lineage>
</organism>
<sequence length="233" mass="25707">MSDQSSIATSLQEIRQRVKSAEAKRGVGKDVRLVAVSKTKPNSDLMEAYDQGQRHFGENIQELVDKATQLPKDIQWHFIGTLQSNKCKLLATVSNLWAVETIDSQKKADVMSKAWPAEHEPLRVFIQVNTSRESSKSGVKPSECVSVAEHIATKCQQLKLLGLMTIGSADRDPEVENPDFKTLVDCKKAVDEKLDLDVELSMGMSDDFESAIHSGATNVRVGSSIFGARNYAK</sequence>
<reference evidence="6 7" key="1">
    <citation type="journal article" date="2019" name="Sci. Rep.">
        <title>Comparative genomics of chytrid fungi reveal insights into the obligate biotrophic and pathogenic lifestyle of Synchytrium endobioticum.</title>
        <authorList>
            <person name="van de Vossenberg B.T.L.H."/>
            <person name="Warris S."/>
            <person name="Nguyen H.D.T."/>
            <person name="van Gent-Pelzer M.P.E."/>
            <person name="Joly D.L."/>
            <person name="van de Geest H.C."/>
            <person name="Bonants P.J.M."/>
            <person name="Smith D.S."/>
            <person name="Levesque C.A."/>
            <person name="van der Lee T.A.J."/>
        </authorList>
    </citation>
    <scope>NUCLEOTIDE SEQUENCE [LARGE SCALE GENOMIC DNA]</scope>
    <source>
        <strain evidence="6 7">CBS 809.83</strain>
    </source>
</reference>
<keyword evidence="7" id="KW-1185">Reference proteome</keyword>
<dbReference type="InterPro" id="IPR029066">
    <property type="entry name" value="PLP-binding_barrel"/>
</dbReference>
<gene>
    <name evidence="6" type="ORF">PhCBS80983_g01456</name>
</gene>
<dbReference type="InterPro" id="IPR001608">
    <property type="entry name" value="Ala_racemase_N"/>
</dbReference>
<dbReference type="HAMAP" id="MF_02087">
    <property type="entry name" value="PLP_homeostasis"/>
    <property type="match status" value="1"/>
</dbReference>
<dbReference type="Proteomes" id="UP000318582">
    <property type="component" value="Unassembled WGS sequence"/>
</dbReference>
<dbReference type="PIRSF" id="PIRSF004848">
    <property type="entry name" value="YBL036c_PLPDEIII"/>
    <property type="match status" value="1"/>
</dbReference>
<evidence type="ECO:0000256" key="4">
    <source>
        <dbReference type="RuleBase" id="RU004514"/>
    </source>
</evidence>
<name>A0A507EA56_9FUNG</name>
<dbReference type="SUPFAM" id="SSF51419">
    <property type="entry name" value="PLP-binding barrel"/>
    <property type="match status" value="1"/>
</dbReference>
<keyword evidence="1 2" id="KW-0663">Pyridoxal phosphate</keyword>
<dbReference type="GO" id="GO:0030170">
    <property type="term" value="F:pyridoxal phosphate binding"/>
    <property type="evidence" value="ECO:0007669"/>
    <property type="project" value="UniProtKB-UniRule"/>
</dbReference>
<dbReference type="CDD" id="cd06822">
    <property type="entry name" value="PLPDE_III_YBL036c_euk"/>
    <property type="match status" value="1"/>
</dbReference>
<dbReference type="NCBIfam" id="TIGR00044">
    <property type="entry name" value="YggS family pyridoxal phosphate-dependent enzyme"/>
    <property type="match status" value="1"/>
</dbReference>
<comment type="caution">
    <text evidence="6">The sequence shown here is derived from an EMBL/GenBank/DDBJ whole genome shotgun (WGS) entry which is preliminary data.</text>
</comment>
<dbReference type="Pfam" id="PF01168">
    <property type="entry name" value="Ala_racemase_N"/>
    <property type="match status" value="1"/>
</dbReference>
<dbReference type="PROSITE" id="PS01211">
    <property type="entry name" value="UPF0001"/>
    <property type="match status" value="1"/>
</dbReference>
<dbReference type="AlphaFoldDB" id="A0A507EA56"/>
<evidence type="ECO:0000256" key="2">
    <source>
        <dbReference type="HAMAP-Rule" id="MF_03225"/>
    </source>
</evidence>
<dbReference type="PANTHER" id="PTHR10146">
    <property type="entry name" value="PROLINE SYNTHETASE CO-TRANSCRIBED BACTERIAL HOMOLOG PROTEIN"/>
    <property type="match status" value="1"/>
</dbReference>
<evidence type="ECO:0000256" key="3">
    <source>
        <dbReference type="PIRSR" id="PIRSR004848-1"/>
    </source>
</evidence>
<dbReference type="PANTHER" id="PTHR10146:SF14">
    <property type="entry name" value="PYRIDOXAL PHOSPHATE HOMEOSTASIS PROTEIN"/>
    <property type="match status" value="1"/>
</dbReference>
<comment type="function">
    <text evidence="2">Pyridoxal 5'-phosphate (PLP)-binding protein, which may be involved in intracellular homeostatic regulation of pyridoxal 5'-phosphate (PLP), the active form of vitamin B6.</text>
</comment>
<accession>A0A507EA56</accession>
<evidence type="ECO:0000313" key="7">
    <source>
        <dbReference type="Proteomes" id="UP000318582"/>
    </source>
</evidence>
<dbReference type="STRING" id="109895.A0A507EA56"/>
<dbReference type="Gene3D" id="3.20.20.10">
    <property type="entry name" value="Alanine racemase"/>
    <property type="match status" value="1"/>
</dbReference>
<comment type="cofactor">
    <cofactor evidence="3">
        <name>pyridoxal 5'-phosphate</name>
        <dbReference type="ChEBI" id="CHEBI:597326"/>
    </cofactor>
</comment>
<evidence type="ECO:0000259" key="5">
    <source>
        <dbReference type="Pfam" id="PF01168"/>
    </source>
</evidence>
<feature type="modified residue" description="N6-(pyridoxal phosphate)lysine" evidence="2 3">
    <location>
        <position position="38"/>
    </location>
</feature>
<proteinExistence type="inferred from homology"/>